<keyword evidence="5 8" id="KW-0812">Transmembrane</keyword>
<comment type="subcellular location">
    <subcellularLocation>
        <location evidence="1">Cell inner membrane</location>
        <topology evidence="1">Multi-pass membrane protein</topology>
    </subcellularLocation>
    <subcellularLocation>
        <location evidence="8">Cell membrane</location>
        <topology evidence="8">Multi-pass membrane protein</topology>
    </subcellularLocation>
</comment>
<gene>
    <name evidence="10" type="ORF">D3872_02105</name>
</gene>
<comment type="similarity">
    <text evidence="8">Belongs to the binding-protein-dependent transport system permease family.</text>
</comment>
<keyword evidence="4" id="KW-0997">Cell inner membrane</keyword>
<evidence type="ECO:0000313" key="10">
    <source>
        <dbReference type="EMBL" id="RJG26372.1"/>
    </source>
</evidence>
<protein>
    <submittedName>
        <fullName evidence="10">Iron ABC transporter permease</fullName>
    </submittedName>
</protein>
<dbReference type="RefSeq" id="WP_119809258.1">
    <property type="nucleotide sequence ID" value="NZ_QYUP01000018.1"/>
</dbReference>
<feature type="transmembrane region" description="Helical" evidence="8">
    <location>
        <begin position="274"/>
        <end position="294"/>
    </location>
</feature>
<dbReference type="EMBL" id="QYUP01000018">
    <property type="protein sequence ID" value="RJG26372.1"/>
    <property type="molecule type" value="Genomic_DNA"/>
</dbReference>
<feature type="transmembrane region" description="Helical" evidence="8">
    <location>
        <begin position="126"/>
        <end position="146"/>
    </location>
</feature>
<proteinExistence type="inferred from homology"/>
<reference evidence="10 11" key="1">
    <citation type="submission" date="2018-09" db="EMBL/GenBank/DDBJ databases">
        <authorList>
            <person name="Zhu H."/>
        </authorList>
    </citation>
    <scope>NUCLEOTIDE SEQUENCE [LARGE SCALE GENOMIC DNA]</scope>
    <source>
        <strain evidence="10 11">K1S02-61</strain>
    </source>
</reference>
<feature type="domain" description="ABC transmembrane type-1" evidence="9">
    <location>
        <begin position="383"/>
        <end position="575"/>
    </location>
</feature>
<keyword evidence="11" id="KW-1185">Reference proteome</keyword>
<dbReference type="SUPFAM" id="SSF161098">
    <property type="entry name" value="MetI-like"/>
    <property type="match status" value="2"/>
</dbReference>
<evidence type="ECO:0000256" key="8">
    <source>
        <dbReference type="RuleBase" id="RU363032"/>
    </source>
</evidence>
<evidence type="ECO:0000256" key="5">
    <source>
        <dbReference type="ARBA" id="ARBA00022692"/>
    </source>
</evidence>
<keyword evidence="7 8" id="KW-0472">Membrane</keyword>
<organism evidence="10 11">
    <name type="scientific">Massilia cavernae</name>
    <dbReference type="NCBI Taxonomy" id="2320864"/>
    <lineage>
        <taxon>Bacteria</taxon>
        <taxon>Pseudomonadati</taxon>
        <taxon>Pseudomonadota</taxon>
        <taxon>Betaproteobacteria</taxon>
        <taxon>Burkholderiales</taxon>
        <taxon>Oxalobacteraceae</taxon>
        <taxon>Telluria group</taxon>
        <taxon>Massilia</taxon>
    </lineage>
</organism>
<feature type="transmembrane region" description="Helical" evidence="8">
    <location>
        <begin position="325"/>
        <end position="348"/>
    </location>
</feature>
<dbReference type="CDD" id="cd06261">
    <property type="entry name" value="TM_PBP2"/>
    <property type="match status" value="2"/>
</dbReference>
<feature type="transmembrane region" description="Helical" evidence="8">
    <location>
        <begin position="34"/>
        <end position="55"/>
    </location>
</feature>
<dbReference type="InterPro" id="IPR000515">
    <property type="entry name" value="MetI-like"/>
</dbReference>
<sequence>MALEMPHFPPLAASAAGVELAARKRQGLDWSAPIHMAVLVLTALLVLSPILVIAYQSLQSGPLYEVDRVLTLSSYTKLLGQPEFHQALWNSLGLAIVSTVVALAIGVASAIAIVRLDLPLRHWIEGAMLGPIYISQLVLALGWYVLYGPSGYISLVCRNWFGGVPWELTTISGMGVLGGIAMAPTVMLFCISSLELSNASLEDAARSAGATPLRVLRSVTLPLLRPAIVYSTLLTFVGGLEMLSIPLVFGWPAGLEFFTTYLLREGMGQTQPDYGLLGAAALLLLLTVALLVLVQQKLLSQRQRFVTVRGKSQRSKPLEIGSWRWMVFALLAVYLAFTVVLPMLALVVRASVVYLTPLVSPLDYLTLDHFKTLFEHEVYARSIWNSLVVSTIGAAVATALTALIAAVIQRSDFKFGKHLEMLALLPRAVPGMVAGIGFLWVVLWVPGLSLLHGTLALLIIAFTMRNLPSAYVALAPSLLQIGREIDQSARVCGASWWRTCQSIVLPIAKPALIACYLLKFISFFKEYASAVFLYSPGTEIIGTTLLNMWAKGDVGPVAALSVVQLILTLLLVALIVRFGKAPVAKGNSNG</sequence>
<dbReference type="OrthoDB" id="9807047at2"/>
<evidence type="ECO:0000259" key="9">
    <source>
        <dbReference type="PROSITE" id="PS50928"/>
    </source>
</evidence>
<evidence type="ECO:0000256" key="4">
    <source>
        <dbReference type="ARBA" id="ARBA00022519"/>
    </source>
</evidence>
<dbReference type="PANTHER" id="PTHR43357:SF4">
    <property type="entry name" value="INNER MEMBRANE ABC TRANSPORTER PERMEASE PROTEIN YDCV"/>
    <property type="match status" value="1"/>
</dbReference>
<evidence type="ECO:0000256" key="6">
    <source>
        <dbReference type="ARBA" id="ARBA00022989"/>
    </source>
</evidence>
<dbReference type="Pfam" id="PF00528">
    <property type="entry name" value="BPD_transp_1"/>
    <property type="match status" value="2"/>
</dbReference>
<comment type="caution">
    <text evidence="10">The sequence shown here is derived from an EMBL/GenBank/DDBJ whole genome shotgun (WGS) entry which is preliminary data.</text>
</comment>
<dbReference type="Proteomes" id="UP000284006">
    <property type="component" value="Unassembled WGS sequence"/>
</dbReference>
<dbReference type="Gene3D" id="1.10.3720.10">
    <property type="entry name" value="MetI-like"/>
    <property type="match status" value="2"/>
</dbReference>
<feature type="transmembrane region" description="Helical" evidence="8">
    <location>
        <begin position="429"/>
        <end position="462"/>
    </location>
</feature>
<dbReference type="PANTHER" id="PTHR43357">
    <property type="entry name" value="INNER MEMBRANE ABC TRANSPORTER PERMEASE PROTEIN YDCV"/>
    <property type="match status" value="1"/>
</dbReference>
<accession>A0A418Y7L9</accession>
<dbReference type="InterPro" id="IPR035906">
    <property type="entry name" value="MetI-like_sf"/>
</dbReference>
<feature type="transmembrane region" description="Helical" evidence="8">
    <location>
        <begin position="227"/>
        <end position="254"/>
    </location>
</feature>
<name>A0A418Y7L9_9BURK</name>
<feature type="transmembrane region" description="Helical" evidence="8">
    <location>
        <begin position="92"/>
        <end position="114"/>
    </location>
</feature>
<dbReference type="GO" id="GO:0005886">
    <property type="term" value="C:plasma membrane"/>
    <property type="evidence" value="ECO:0007669"/>
    <property type="project" value="UniProtKB-SubCell"/>
</dbReference>
<keyword evidence="2 8" id="KW-0813">Transport</keyword>
<keyword evidence="6 8" id="KW-1133">Transmembrane helix</keyword>
<feature type="transmembrane region" description="Helical" evidence="8">
    <location>
        <begin position="166"/>
        <end position="191"/>
    </location>
</feature>
<evidence type="ECO:0000313" key="11">
    <source>
        <dbReference type="Proteomes" id="UP000284006"/>
    </source>
</evidence>
<evidence type="ECO:0000256" key="1">
    <source>
        <dbReference type="ARBA" id="ARBA00004429"/>
    </source>
</evidence>
<feature type="transmembrane region" description="Helical" evidence="8">
    <location>
        <begin position="383"/>
        <end position="408"/>
    </location>
</feature>
<dbReference type="AlphaFoldDB" id="A0A418Y7L9"/>
<feature type="domain" description="ABC transmembrane type-1" evidence="9">
    <location>
        <begin position="88"/>
        <end position="295"/>
    </location>
</feature>
<dbReference type="PROSITE" id="PS50928">
    <property type="entry name" value="ABC_TM1"/>
    <property type="match status" value="2"/>
</dbReference>
<dbReference type="GO" id="GO:0055085">
    <property type="term" value="P:transmembrane transport"/>
    <property type="evidence" value="ECO:0007669"/>
    <property type="project" value="InterPro"/>
</dbReference>
<evidence type="ECO:0000256" key="2">
    <source>
        <dbReference type="ARBA" id="ARBA00022448"/>
    </source>
</evidence>
<feature type="transmembrane region" description="Helical" evidence="8">
    <location>
        <begin position="503"/>
        <end position="524"/>
    </location>
</feature>
<feature type="transmembrane region" description="Helical" evidence="8">
    <location>
        <begin position="556"/>
        <end position="576"/>
    </location>
</feature>
<evidence type="ECO:0000256" key="3">
    <source>
        <dbReference type="ARBA" id="ARBA00022475"/>
    </source>
</evidence>
<evidence type="ECO:0000256" key="7">
    <source>
        <dbReference type="ARBA" id="ARBA00023136"/>
    </source>
</evidence>
<keyword evidence="3" id="KW-1003">Cell membrane</keyword>